<evidence type="ECO:0000256" key="3">
    <source>
        <dbReference type="ARBA" id="ARBA00012517"/>
    </source>
</evidence>
<dbReference type="PROSITE" id="PS00154">
    <property type="entry name" value="ATPASE_E1_E2"/>
    <property type="match status" value="1"/>
</dbReference>
<dbReference type="InterPro" id="IPR017969">
    <property type="entry name" value="Heavy-metal-associated_CS"/>
</dbReference>
<dbReference type="SUPFAM" id="SSF81665">
    <property type="entry name" value="Calcium ATPase, transmembrane domain M"/>
    <property type="match status" value="1"/>
</dbReference>
<comment type="subcellular location">
    <subcellularLocation>
        <location evidence="1">Cell membrane</location>
        <topology evidence="1">Multi-pass membrane protein</topology>
    </subcellularLocation>
</comment>
<dbReference type="Gene3D" id="3.40.50.1000">
    <property type="entry name" value="HAD superfamily/HAD-like"/>
    <property type="match status" value="1"/>
</dbReference>
<keyword evidence="18" id="KW-0406">Ion transport</keyword>
<feature type="transmembrane region" description="Helical" evidence="23">
    <location>
        <begin position="285"/>
        <end position="310"/>
    </location>
</feature>
<dbReference type="InterPro" id="IPR006121">
    <property type="entry name" value="HMA_dom"/>
</dbReference>
<evidence type="ECO:0000256" key="19">
    <source>
        <dbReference type="ARBA" id="ARBA00023136"/>
    </source>
</evidence>
<keyword evidence="15" id="KW-1278">Translocase</keyword>
<dbReference type="Gene3D" id="3.40.1110.10">
    <property type="entry name" value="Calcium-transporting ATPase, cytoplasmic domain N"/>
    <property type="match status" value="1"/>
</dbReference>
<keyword evidence="12" id="KW-0187">Copper transport</keyword>
<dbReference type="EMBL" id="JARWAO010000005">
    <property type="protein sequence ID" value="MDR5896574.1"/>
    <property type="molecule type" value="Genomic_DNA"/>
</dbReference>
<evidence type="ECO:0000256" key="13">
    <source>
        <dbReference type="ARBA" id="ARBA00022840"/>
    </source>
</evidence>
<dbReference type="EC" id="7.2.2.8" evidence="3"/>
<sequence length="907" mass="96241">MTFESTPHQMQFELEGLSCQGCVKTLRRGLEAMDNQATITLDTRHLVIGSTKPREVIERTVADAGFTARPATRTRQVATMNCQGCVSKMRRAVQALDPEAAIKGEPAQKRLTITSVAPDTDIDRVLTEAGHPPAAEPLDAEPVEPGNAPTAAREPIDTTPVVENQGAQTLELALTGITCAGCVATIQNALDRADGVDHATVNFASRSAQVSTRLSPEALVRVIEDAGYGASVAESADALDAAQSDNATKEFRHKVRDSALALVPGALLMGLMFVHMPAFSGAERLGWLGVGLLVLALMATAGRGFFTAAFKAVRHHQANMDLLVALGSASAWGYSMAVVARPELFPDSARHLYFEAPLMIIGLISAGQALEVRSRGKTSQALRALLDLRPSTARRIGPNGDENVEIERIAVGDRLRVRPGERVPVDGVIEEGQSRLDESMLTGEPVPVSKRVGDTLTSGTLNDQGTLIYRATQVGRDTTLSRIIGQVRDAQNSRPPISRLADRVAAVFVPAVMIAAVLAALVWYNLGPEPQVMHMLIVATSVLIIACPCALGLATPISTMIGVGRGATMGVLIRDGDALQSASRLDTLVVDKTGTLTQGKPSVIDHWRANEGDSTAAVVKALEARSEHPLARALSAFEPVQAACDTEMVDITSVTSRGMAGHDAAGRHWRIGNRAFMGEHGVALTDGEPVLERWRAQAPTVVYVACDERLTALYAIADPIRSDAVDAVARLKARGLMLVMLTGDNRATAEAVARALDIDEVRAECRPEDKLEAIKAYQRQGKRVGMVGDGINDAPALAQADVGFAIGTGTDVALKSAGMALMRDSLHGVADAIALSRATLTNIKQNLWGAFGYNTLGIPIAAGALYPLTHTLLSPMVAALAMSLSSVTVVSNANRLRRVSLNQETRS</sequence>
<keyword evidence="5" id="KW-0813">Transport</keyword>
<dbReference type="PROSITE" id="PS01047">
    <property type="entry name" value="HMA_1"/>
    <property type="match status" value="1"/>
</dbReference>
<dbReference type="InterPro" id="IPR059000">
    <property type="entry name" value="ATPase_P-type_domA"/>
</dbReference>
<dbReference type="NCBIfam" id="TIGR01511">
    <property type="entry name" value="ATPase-IB1_Cu"/>
    <property type="match status" value="1"/>
</dbReference>
<dbReference type="PANTHER" id="PTHR43520">
    <property type="entry name" value="ATP7, ISOFORM B"/>
    <property type="match status" value="1"/>
</dbReference>
<keyword evidence="27" id="KW-1185">Reference proteome</keyword>
<evidence type="ECO:0000256" key="11">
    <source>
        <dbReference type="ARBA" id="ARBA00022741"/>
    </source>
</evidence>
<dbReference type="InterPro" id="IPR036163">
    <property type="entry name" value="HMA_dom_sf"/>
</dbReference>
<dbReference type="InterPro" id="IPR036412">
    <property type="entry name" value="HAD-like_sf"/>
</dbReference>
<dbReference type="NCBIfam" id="TIGR01494">
    <property type="entry name" value="ATPase_P-type"/>
    <property type="match status" value="1"/>
</dbReference>
<keyword evidence="13 23" id="KW-0067">ATP-binding</keyword>
<evidence type="ECO:0000313" key="26">
    <source>
        <dbReference type="EMBL" id="MDR5896574.1"/>
    </source>
</evidence>
<keyword evidence="17" id="KW-0186">Copper</keyword>
<dbReference type="InterPro" id="IPR023298">
    <property type="entry name" value="ATPase_P-typ_TM_dom_sf"/>
</dbReference>
<dbReference type="InterPro" id="IPR008250">
    <property type="entry name" value="ATPase_P-typ_transduc_dom_A_sf"/>
</dbReference>
<keyword evidence="7" id="KW-0597">Phosphoprotein</keyword>
<evidence type="ECO:0000256" key="21">
    <source>
        <dbReference type="ARBA" id="ARBA00033239"/>
    </source>
</evidence>
<organism evidence="26 27">
    <name type="scientific">Larsenimonas suaedae</name>
    <dbReference type="NCBI Taxonomy" id="1851019"/>
    <lineage>
        <taxon>Bacteria</taxon>
        <taxon>Pseudomonadati</taxon>
        <taxon>Pseudomonadota</taxon>
        <taxon>Gammaproteobacteria</taxon>
        <taxon>Oceanospirillales</taxon>
        <taxon>Halomonadaceae</taxon>
        <taxon>Larsenimonas</taxon>
    </lineage>
</organism>
<reference evidence="26 27" key="1">
    <citation type="submission" date="2023-04" db="EMBL/GenBank/DDBJ databases">
        <title>A long-awaited taxogenomic arrangement of the family Halomonadaceae.</title>
        <authorList>
            <person name="De La Haba R."/>
            <person name="Chuvochina M."/>
            <person name="Wittouck S."/>
            <person name="Arahal D.R."/>
            <person name="Sanchez-Porro C."/>
            <person name="Hugenholtz P."/>
            <person name="Ventosa A."/>
        </authorList>
    </citation>
    <scope>NUCLEOTIDE SEQUENCE [LARGE SCALE GENOMIC DNA]</scope>
    <source>
        <strain evidence="26 27">DSM 22428</strain>
    </source>
</reference>
<evidence type="ECO:0000313" key="27">
    <source>
        <dbReference type="Proteomes" id="UP001269375"/>
    </source>
</evidence>
<dbReference type="PANTHER" id="PTHR43520:SF6">
    <property type="entry name" value="COPPER-EXPORTING P-TYPE ATPASE"/>
    <property type="match status" value="1"/>
</dbReference>
<keyword evidence="19 23" id="KW-0472">Membrane</keyword>
<evidence type="ECO:0000256" key="1">
    <source>
        <dbReference type="ARBA" id="ARBA00004651"/>
    </source>
</evidence>
<feature type="transmembrane region" description="Helical" evidence="23">
    <location>
        <begin position="872"/>
        <end position="893"/>
    </location>
</feature>
<evidence type="ECO:0000256" key="6">
    <source>
        <dbReference type="ARBA" id="ARBA00022475"/>
    </source>
</evidence>
<keyword evidence="6 23" id="KW-1003">Cell membrane</keyword>
<evidence type="ECO:0000256" key="24">
    <source>
        <dbReference type="SAM" id="MobiDB-lite"/>
    </source>
</evidence>
<evidence type="ECO:0000256" key="17">
    <source>
        <dbReference type="ARBA" id="ARBA00023008"/>
    </source>
</evidence>
<comment type="catalytic activity">
    <reaction evidence="22">
        <text>Cu(+)(in) + ATP + H2O = Cu(+)(out) + ADP + phosphate + H(+)</text>
        <dbReference type="Rhea" id="RHEA:25792"/>
        <dbReference type="ChEBI" id="CHEBI:15377"/>
        <dbReference type="ChEBI" id="CHEBI:15378"/>
        <dbReference type="ChEBI" id="CHEBI:30616"/>
        <dbReference type="ChEBI" id="CHEBI:43474"/>
        <dbReference type="ChEBI" id="CHEBI:49552"/>
        <dbReference type="ChEBI" id="CHEBI:456216"/>
        <dbReference type="EC" id="7.2.2.8"/>
    </reaction>
</comment>
<proteinExistence type="inferred from homology"/>
<evidence type="ECO:0000256" key="22">
    <source>
        <dbReference type="ARBA" id="ARBA00049289"/>
    </source>
</evidence>
<dbReference type="CDD" id="cd02094">
    <property type="entry name" value="P-type_ATPase_Cu-like"/>
    <property type="match status" value="1"/>
</dbReference>
<gene>
    <name evidence="26" type="ORF">QC825_10855</name>
</gene>
<dbReference type="InterPro" id="IPR044492">
    <property type="entry name" value="P_typ_ATPase_HD_dom"/>
</dbReference>
<dbReference type="InterPro" id="IPR001757">
    <property type="entry name" value="P_typ_ATPase"/>
</dbReference>
<dbReference type="SFLD" id="SFLDG00002">
    <property type="entry name" value="C1.7:_P-type_atpase_like"/>
    <property type="match status" value="1"/>
</dbReference>
<dbReference type="SFLD" id="SFLDS00003">
    <property type="entry name" value="Haloacid_Dehalogenase"/>
    <property type="match status" value="1"/>
</dbReference>
<dbReference type="InterPro" id="IPR027256">
    <property type="entry name" value="P-typ_ATPase_IB"/>
</dbReference>
<dbReference type="InterPro" id="IPR018303">
    <property type="entry name" value="ATPase_P-typ_P_site"/>
</dbReference>
<keyword evidence="11 23" id="KW-0547">Nucleotide-binding</keyword>
<feature type="transmembrane region" description="Helical" evidence="23">
    <location>
        <begin position="504"/>
        <end position="526"/>
    </location>
</feature>
<evidence type="ECO:0000256" key="14">
    <source>
        <dbReference type="ARBA" id="ARBA00022842"/>
    </source>
</evidence>
<dbReference type="SFLD" id="SFLDF00027">
    <property type="entry name" value="p-type_atpase"/>
    <property type="match status" value="1"/>
</dbReference>
<keyword evidence="10" id="KW-0677">Repeat</keyword>
<evidence type="ECO:0000256" key="9">
    <source>
        <dbReference type="ARBA" id="ARBA00022723"/>
    </source>
</evidence>
<dbReference type="NCBIfam" id="TIGR01525">
    <property type="entry name" value="ATPase-IB_hvy"/>
    <property type="match status" value="1"/>
</dbReference>
<dbReference type="Pfam" id="PF00122">
    <property type="entry name" value="E1-E2_ATPase"/>
    <property type="match status" value="1"/>
</dbReference>
<dbReference type="Pfam" id="PF00403">
    <property type="entry name" value="HMA"/>
    <property type="match status" value="1"/>
</dbReference>
<evidence type="ECO:0000256" key="7">
    <source>
        <dbReference type="ARBA" id="ARBA00022553"/>
    </source>
</evidence>
<dbReference type="InterPro" id="IPR023214">
    <property type="entry name" value="HAD_sf"/>
</dbReference>
<evidence type="ECO:0000256" key="23">
    <source>
        <dbReference type="RuleBase" id="RU362081"/>
    </source>
</evidence>
<dbReference type="Gene3D" id="2.70.150.10">
    <property type="entry name" value="Calcium-transporting ATPase, cytoplasmic transduction domain A"/>
    <property type="match status" value="1"/>
</dbReference>
<evidence type="ECO:0000256" key="12">
    <source>
        <dbReference type="ARBA" id="ARBA00022796"/>
    </source>
</evidence>
<keyword evidence="16 23" id="KW-1133">Transmembrane helix</keyword>
<dbReference type="Proteomes" id="UP001269375">
    <property type="component" value="Unassembled WGS sequence"/>
</dbReference>
<dbReference type="CDD" id="cd00371">
    <property type="entry name" value="HMA"/>
    <property type="match status" value="2"/>
</dbReference>
<evidence type="ECO:0000256" key="2">
    <source>
        <dbReference type="ARBA" id="ARBA00006024"/>
    </source>
</evidence>
<evidence type="ECO:0000256" key="8">
    <source>
        <dbReference type="ARBA" id="ARBA00022692"/>
    </source>
</evidence>
<feature type="domain" description="HMA" evidence="25">
    <location>
        <begin position="168"/>
        <end position="231"/>
    </location>
</feature>
<evidence type="ECO:0000256" key="18">
    <source>
        <dbReference type="ARBA" id="ARBA00023065"/>
    </source>
</evidence>
<evidence type="ECO:0000256" key="20">
    <source>
        <dbReference type="ARBA" id="ARBA00029719"/>
    </source>
</evidence>
<comment type="caution">
    <text evidence="26">The sequence shown here is derived from an EMBL/GenBank/DDBJ whole genome shotgun (WGS) entry which is preliminary data.</text>
</comment>
<keyword evidence="9 23" id="KW-0479">Metal-binding</keyword>
<keyword evidence="8 23" id="KW-0812">Transmembrane</keyword>
<evidence type="ECO:0000256" key="10">
    <source>
        <dbReference type="ARBA" id="ARBA00022737"/>
    </source>
</evidence>
<dbReference type="RefSeq" id="WP_251594300.1">
    <property type="nucleotide sequence ID" value="NZ_JAMLJI010000003.1"/>
</dbReference>
<dbReference type="PROSITE" id="PS50846">
    <property type="entry name" value="HMA_2"/>
    <property type="match status" value="1"/>
</dbReference>
<comment type="similarity">
    <text evidence="2 23">Belongs to the cation transport ATPase (P-type) (TC 3.A.3) family. Type IB subfamily.</text>
</comment>
<dbReference type="InterPro" id="IPR023299">
    <property type="entry name" value="ATPase_P-typ_cyto_dom_N"/>
</dbReference>
<dbReference type="SUPFAM" id="SSF55008">
    <property type="entry name" value="HMA, heavy metal-associated domain"/>
    <property type="match status" value="3"/>
</dbReference>
<accession>A0ABU1GX50</accession>
<feature type="region of interest" description="Disordered" evidence="24">
    <location>
        <begin position="130"/>
        <end position="158"/>
    </location>
</feature>
<protein>
    <recommendedName>
        <fullName evidence="4">Copper-exporting P-type ATPase</fullName>
        <ecNumber evidence="3">7.2.2.8</ecNumber>
    </recommendedName>
    <alternativeName>
        <fullName evidence="20">Copper-exporting P-type ATPase A</fullName>
    </alternativeName>
    <alternativeName>
        <fullName evidence="21">Cu(+)-exporting ATPase</fullName>
    </alternativeName>
</protein>
<dbReference type="SUPFAM" id="SSF81653">
    <property type="entry name" value="Calcium ATPase, transduction domain A"/>
    <property type="match status" value="1"/>
</dbReference>
<keyword evidence="14" id="KW-0460">Magnesium</keyword>
<feature type="transmembrane region" description="Helical" evidence="23">
    <location>
        <begin position="532"/>
        <end position="555"/>
    </location>
</feature>
<evidence type="ECO:0000256" key="4">
    <source>
        <dbReference type="ARBA" id="ARBA00015102"/>
    </source>
</evidence>
<dbReference type="PRINTS" id="PR00943">
    <property type="entry name" value="CUATPASE"/>
</dbReference>
<dbReference type="PRINTS" id="PR00119">
    <property type="entry name" value="CATATPASE"/>
</dbReference>
<evidence type="ECO:0000259" key="25">
    <source>
        <dbReference type="PROSITE" id="PS50846"/>
    </source>
</evidence>
<feature type="transmembrane region" description="Helical" evidence="23">
    <location>
        <begin position="847"/>
        <end position="866"/>
    </location>
</feature>
<dbReference type="Gene3D" id="3.30.70.100">
    <property type="match status" value="3"/>
</dbReference>
<evidence type="ECO:0000256" key="16">
    <source>
        <dbReference type="ARBA" id="ARBA00022989"/>
    </source>
</evidence>
<dbReference type="Pfam" id="PF00702">
    <property type="entry name" value="Hydrolase"/>
    <property type="match status" value="1"/>
</dbReference>
<dbReference type="SUPFAM" id="SSF56784">
    <property type="entry name" value="HAD-like"/>
    <property type="match status" value="1"/>
</dbReference>
<evidence type="ECO:0000256" key="5">
    <source>
        <dbReference type="ARBA" id="ARBA00022448"/>
    </source>
</evidence>
<evidence type="ECO:0000256" key="15">
    <source>
        <dbReference type="ARBA" id="ARBA00022967"/>
    </source>
</evidence>
<feature type="transmembrane region" description="Helical" evidence="23">
    <location>
        <begin position="259"/>
        <end position="279"/>
    </location>
</feature>
<name>A0ABU1GX50_9GAMM</name>